<name>A0ABU3BU14_9BACT</name>
<accession>A0ABU3BU14</accession>
<evidence type="ECO:0000313" key="2">
    <source>
        <dbReference type="Proteomes" id="UP001267426"/>
    </source>
</evidence>
<dbReference type="EMBL" id="JAVRHT010000037">
    <property type="protein sequence ID" value="MDT0632770.1"/>
    <property type="molecule type" value="Genomic_DNA"/>
</dbReference>
<comment type="caution">
    <text evidence="1">The sequence shown here is derived from an EMBL/GenBank/DDBJ whole genome shotgun (WGS) entry which is preliminary data.</text>
</comment>
<proteinExistence type="predicted"/>
<organism evidence="1 2">
    <name type="scientific">Rubrivirga litoralis</name>
    <dbReference type="NCBI Taxonomy" id="3075598"/>
    <lineage>
        <taxon>Bacteria</taxon>
        <taxon>Pseudomonadati</taxon>
        <taxon>Rhodothermota</taxon>
        <taxon>Rhodothermia</taxon>
        <taxon>Rhodothermales</taxon>
        <taxon>Rubricoccaceae</taxon>
        <taxon>Rubrivirga</taxon>
    </lineage>
</organism>
<evidence type="ECO:0000313" key="1">
    <source>
        <dbReference type="EMBL" id="MDT0632770.1"/>
    </source>
</evidence>
<dbReference type="RefSeq" id="WP_311664983.1">
    <property type="nucleotide sequence ID" value="NZ_JAVRHT010000037.1"/>
</dbReference>
<sequence length="146" mass="15270">MTDDSTTAADAALRETIQSEGVHVVHVWAPWCDNSLNELAPVWAGVVPGRAASVTHVAVWSDGDDGADVLREYDVEVGGRGGAVLAVPGPKPAPPERRLTLLGLPVTWIPTTWVFNRGGLLATAFNYGEVSADALAAAIDGAGRSW</sequence>
<gene>
    <name evidence="1" type="ORF">RM540_13500</name>
</gene>
<reference evidence="1 2" key="1">
    <citation type="submission" date="2023-09" db="EMBL/GenBank/DDBJ databases">
        <authorList>
            <person name="Rey-Velasco X."/>
        </authorList>
    </citation>
    <scope>NUCLEOTIDE SEQUENCE [LARGE SCALE GENOMIC DNA]</scope>
    <source>
        <strain evidence="1 2">F394</strain>
    </source>
</reference>
<keyword evidence="2" id="KW-1185">Reference proteome</keyword>
<dbReference type="InterPro" id="IPR036249">
    <property type="entry name" value="Thioredoxin-like_sf"/>
</dbReference>
<dbReference type="SUPFAM" id="SSF52833">
    <property type="entry name" value="Thioredoxin-like"/>
    <property type="match status" value="1"/>
</dbReference>
<dbReference type="Gene3D" id="3.40.30.10">
    <property type="entry name" value="Glutaredoxin"/>
    <property type="match status" value="1"/>
</dbReference>
<protein>
    <submittedName>
        <fullName evidence="1">Thioredoxin</fullName>
    </submittedName>
</protein>
<dbReference type="Proteomes" id="UP001267426">
    <property type="component" value="Unassembled WGS sequence"/>
</dbReference>